<proteinExistence type="predicted"/>
<dbReference type="EMBL" id="RBZW01000055">
    <property type="protein sequence ID" value="THE63852.1"/>
    <property type="molecule type" value="Genomic_DNA"/>
</dbReference>
<dbReference type="InterPro" id="IPR058443">
    <property type="entry name" value="DUF8130"/>
</dbReference>
<dbReference type="AlphaFoldDB" id="A0A4S3TIR6"/>
<evidence type="ECO:0000259" key="2">
    <source>
        <dbReference type="Pfam" id="PF26451"/>
    </source>
</evidence>
<dbReference type="RefSeq" id="WP_141465698.1">
    <property type="nucleotide sequence ID" value="NZ_RBZW01000055.1"/>
</dbReference>
<reference evidence="3 4" key="1">
    <citation type="submission" date="2018-10" db="EMBL/GenBank/DDBJ databases">
        <title>Natronolimnobius sp. XQ-INN 246 isolated from Inner Mongolia Autonomous Region of China.</title>
        <authorList>
            <person name="Xue Q."/>
        </authorList>
    </citation>
    <scope>NUCLEOTIDE SEQUENCE [LARGE SCALE GENOMIC DNA]</scope>
    <source>
        <strain evidence="3 4">XQ-INN 246</strain>
    </source>
</reference>
<accession>A0A4S3TIR6</accession>
<evidence type="ECO:0000313" key="4">
    <source>
        <dbReference type="Proteomes" id="UP000318864"/>
    </source>
</evidence>
<protein>
    <recommendedName>
        <fullName evidence="2">DUF8130 domain-containing protein</fullName>
    </recommendedName>
</protein>
<gene>
    <name evidence="3" type="ORF">D8Y22_16120</name>
</gene>
<evidence type="ECO:0000256" key="1">
    <source>
        <dbReference type="SAM" id="MobiDB-lite"/>
    </source>
</evidence>
<comment type="caution">
    <text evidence="3">The sequence shown here is derived from an EMBL/GenBank/DDBJ whole genome shotgun (WGS) entry which is preliminary data.</text>
</comment>
<name>A0A4S3TIR6_9EURY</name>
<feature type="region of interest" description="Disordered" evidence="1">
    <location>
        <begin position="186"/>
        <end position="216"/>
    </location>
</feature>
<dbReference type="OrthoDB" id="269766at2157"/>
<feature type="domain" description="DUF8130" evidence="2">
    <location>
        <begin position="13"/>
        <end position="187"/>
    </location>
</feature>
<feature type="compositionally biased region" description="Acidic residues" evidence="1">
    <location>
        <begin position="191"/>
        <end position="201"/>
    </location>
</feature>
<dbReference type="PROSITE" id="PS51257">
    <property type="entry name" value="PROKAR_LIPOPROTEIN"/>
    <property type="match status" value="1"/>
</dbReference>
<dbReference type="Proteomes" id="UP000318864">
    <property type="component" value="Unassembled WGS sequence"/>
</dbReference>
<evidence type="ECO:0000313" key="3">
    <source>
        <dbReference type="EMBL" id="THE63852.1"/>
    </source>
</evidence>
<keyword evidence="4" id="KW-1185">Reference proteome</keyword>
<sequence>MTDDAREDRRSTLRRRTLLGAVAGSTATLAGCMGDTEFSIVSVDVPTDFDGPLSFDIDAFDRDVLVDSPAAFELSATNDSDDTLELVSMGIRPFGVLELRGETDDYGESWIRLWTDAYEDSDHIDVTPGGMGADGEELVMTFYPGETVTAEYEIRGENVSNSDGTYELGGRLGDDHVVTYRRPDEAAAGNADDESGDESANDDGLPGTGYSPGIAFRIETRSRIPFR</sequence>
<organism evidence="3 4">
    <name type="scientific">Salinadaptatus halalkaliphilus</name>
    <dbReference type="NCBI Taxonomy" id="2419781"/>
    <lineage>
        <taxon>Archaea</taxon>
        <taxon>Methanobacteriati</taxon>
        <taxon>Methanobacteriota</taxon>
        <taxon>Stenosarchaea group</taxon>
        <taxon>Halobacteria</taxon>
        <taxon>Halobacteriales</taxon>
        <taxon>Natrialbaceae</taxon>
        <taxon>Salinadaptatus</taxon>
    </lineage>
</organism>
<dbReference type="Pfam" id="PF26451">
    <property type="entry name" value="DUF8130"/>
    <property type="match status" value="1"/>
</dbReference>